<name>A0A418MC84_9BACT</name>
<dbReference type="AlphaFoldDB" id="A0A418MC84"/>
<organism evidence="1 2">
    <name type="scientific">Fibrisoma montanum</name>
    <dbReference type="NCBI Taxonomy" id="2305895"/>
    <lineage>
        <taxon>Bacteria</taxon>
        <taxon>Pseudomonadati</taxon>
        <taxon>Bacteroidota</taxon>
        <taxon>Cytophagia</taxon>
        <taxon>Cytophagales</taxon>
        <taxon>Spirosomataceae</taxon>
        <taxon>Fibrisoma</taxon>
    </lineage>
</organism>
<evidence type="ECO:0000313" key="1">
    <source>
        <dbReference type="EMBL" id="RIV23975.1"/>
    </source>
</evidence>
<dbReference type="Proteomes" id="UP000283523">
    <property type="component" value="Unassembled WGS sequence"/>
</dbReference>
<dbReference type="OrthoDB" id="1158385at2"/>
<protein>
    <submittedName>
        <fullName evidence="1">Uncharacterized protein</fullName>
    </submittedName>
</protein>
<sequence>MNINPATINEADRVLHSLAQLVALTGTQLLDQQPDDSHANMGWNSTRQRLEGRPFIRNGQAKKLVIDTETFTLAFIDQAEAVVASFSPETRMPADALAWWKSQLQAWDLQAIKPLNYQLDPPVAPDTPYVRPAGLRAWGQWRTLANTSLDWLNEWSGRSSEVRVWPHHFDTGVYYSLRDATGRERAAIWAGYAIADSLSNEPYFYLSGYDSTRAVNFRAAPTLSAGRWLITDDWKGAFLPLSAIETEETVTVFLGESYTWLDQRVAPS</sequence>
<accession>A0A418MC84</accession>
<proteinExistence type="predicted"/>
<evidence type="ECO:0000313" key="2">
    <source>
        <dbReference type="Proteomes" id="UP000283523"/>
    </source>
</evidence>
<dbReference type="EMBL" id="QXED01000003">
    <property type="protein sequence ID" value="RIV23975.1"/>
    <property type="molecule type" value="Genomic_DNA"/>
</dbReference>
<gene>
    <name evidence="1" type="ORF">DYU11_13510</name>
</gene>
<comment type="caution">
    <text evidence="1">The sequence shown here is derived from an EMBL/GenBank/DDBJ whole genome shotgun (WGS) entry which is preliminary data.</text>
</comment>
<reference evidence="1 2" key="1">
    <citation type="submission" date="2018-08" db="EMBL/GenBank/DDBJ databases">
        <title>Fibrisoma montanum sp. nov., isolated from Danxia mountain soil.</title>
        <authorList>
            <person name="Huang Y."/>
        </authorList>
    </citation>
    <scope>NUCLEOTIDE SEQUENCE [LARGE SCALE GENOMIC DNA]</scope>
    <source>
        <strain evidence="1 2">HYT19</strain>
    </source>
</reference>
<dbReference type="RefSeq" id="WP_119668191.1">
    <property type="nucleotide sequence ID" value="NZ_QXED01000003.1"/>
</dbReference>
<keyword evidence="2" id="KW-1185">Reference proteome</keyword>